<dbReference type="RefSeq" id="WP_261299264.1">
    <property type="nucleotide sequence ID" value="NZ_JAMTCD010000019.1"/>
</dbReference>
<accession>A0A9X3AQ90</accession>
<organism evidence="1 2">
    <name type="scientific">Shewanella holmiensis</name>
    <dbReference type="NCBI Taxonomy" id="2952222"/>
    <lineage>
        <taxon>Bacteria</taxon>
        <taxon>Pseudomonadati</taxon>
        <taxon>Pseudomonadota</taxon>
        <taxon>Gammaproteobacteria</taxon>
        <taxon>Alteromonadales</taxon>
        <taxon>Shewanellaceae</taxon>
        <taxon>Shewanella</taxon>
    </lineage>
</organism>
<evidence type="ECO:0008006" key="3">
    <source>
        <dbReference type="Google" id="ProtNLM"/>
    </source>
</evidence>
<proteinExistence type="predicted"/>
<dbReference type="Proteomes" id="UP001155546">
    <property type="component" value="Unassembled WGS sequence"/>
</dbReference>
<protein>
    <recommendedName>
        <fullName evidence="3">HEAT repeat domain-containing protein</fullName>
    </recommendedName>
</protein>
<comment type="caution">
    <text evidence="1">The sequence shown here is derived from an EMBL/GenBank/DDBJ whole genome shotgun (WGS) entry which is preliminary data.</text>
</comment>
<evidence type="ECO:0000313" key="1">
    <source>
        <dbReference type="EMBL" id="MCT7942917.1"/>
    </source>
</evidence>
<name>A0A9X3AQ90_9GAMM</name>
<evidence type="ECO:0000313" key="2">
    <source>
        <dbReference type="Proteomes" id="UP001155546"/>
    </source>
</evidence>
<dbReference type="AlphaFoldDB" id="A0A9X3AQ90"/>
<reference evidence="1" key="1">
    <citation type="journal article" date="2023" name="Int. J. Syst. Evol. Microbiol.">
        <title>&lt;i&gt;Shewanella septentrionalis&lt;/i&gt; sp. nov. and &lt;i&gt;Shewanella holmiensis&lt;/i&gt; sp. nov., isolated from Baltic Sea water and sediments.</title>
        <authorList>
            <person name="Martin-Rodriguez A.J."/>
            <person name="Thorell K."/>
            <person name="Joffre E."/>
            <person name="Jensie-Markopoulos S."/>
            <person name="Moore E.R.B."/>
            <person name="Sjoling A."/>
        </authorList>
    </citation>
    <scope>NUCLEOTIDE SEQUENCE</scope>
    <source>
        <strain evidence="1">SP1S2-7</strain>
    </source>
</reference>
<dbReference type="EMBL" id="JAMTCD010000019">
    <property type="protein sequence ID" value="MCT7942917.1"/>
    <property type="molecule type" value="Genomic_DNA"/>
</dbReference>
<gene>
    <name evidence="1" type="ORF">NE535_14095</name>
</gene>
<sequence length="174" mass="20132">MNIYEALEFLKKHQPLPTDEQISANEIDTFNKVMNYFIDNPDERCIPLMMNAFGDEDGFGVYQLCDDVFNKYEPSKVMPHIKLALTSEYYGVRYWASQWAMDINDIGLFPELKLMLQNPIDEEAHYYCVAALMDIWNKIPETEVSDTIIHFGSLSTNPDILELIEEHKNVLAGL</sequence>
<keyword evidence="2" id="KW-1185">Reference proteome</keyword>